<feature type="chain" id="PRO_5045251964" evidence="1">
    <location>
        <begin position="24"/>
        <end position="142"/>
    </location>
</feature>
<sequence>MGGITMIKSILAAGTVFSLLATAGLAEERTGREEYMIACAGCHGETGKGDGPASGLMTNKPYDLTKLTTDKGDGKFPFEYVLWVVDGRDMIKFHGGDMPVWGDRYMVSARASEAESELPESRELVVRGRILSLTYYLGSIQE</sequence>
<dbReference type="InterPro" id="IPR036909">
    <property type="entry name" value="Cyt_c-like_dom_sf"/>
</dbReference>
<evidence type="ECO:0000313" key="2">
    <source>
        <dbReference type="EMBL" id="MBR9652382.1"/>
    </source>
</evidence>
<dbReference type="SUPFAM" id="SSF46626">
    <property type="entry name" value="Cytochrome c"/>
    <property type="match status" value="1"/>
</dbReference>
<protein>
    <submittedName>
        <fullName evidence="2">Cytochrome c</fullName>
    </submittedName>
</protein>
<keyword evidence="1" id="KW-0732">Signal</keyword>
<dbReference type="EMBL" id="JADMKU010000014">
    <property type="protein sequence ID" value="MBR9652382.1"/>
    <property type="molecule type" value="Genomic_DNA"/>
</dbReference>
<accession>A0ABS5HTT1</accession>
<gene>
    <name evidence="2" type="ORF">IT775_14785</name>
</gene>
<evidence type="ECO:0000313" key="3">
    <source>
        <dbReference type="Proteomes" id="UP001195941"/>
    </source>
</evidence>
<feature type="signal peptide" evidence="1">
    <location>
        <begin position="1"/>
        <end position="23"/>
    </location>
</feature>
<comment type="caution">
    <text evidence="2">The sequence shown here is derived from an EMBL/GenBank/DDBJ whole genome shotgun (WGS) entry which is preliminary data.</text>
</comment>
<evidence type="ECO:0000256" key="1">
    <source>
        <dbReference type="SAM" id="SignalP"/>
    </source>
</evidence>
<name>A0ABS5HTT1_9RHOB</name>
<dbReference type="Proteomes" id="UP001195941">
    <property type="component" value="Unassembled WGS sequence"/>
</dbReference>
<reference evidence="2 3" key="1">
    <citation type="journal article" date="2021" name="Arch. Microbiol.">
        <title>Thalassobius aquimarinus sp. nov., isolated from the Sea of Japan seashore.</title>
        <authorList>
            <person name="Kurilenko V.V."/>
            <person name="Romanenko L.A."/>
            <person name="Chernysheva N.Y."/>
            <person name="Velansky P.V."/>
            <person name="Tekutyeva L.A."/>
            <person name="Isaeva M.P."/>
            <person name="Mikhailov V.V."/>
        </authorList>
    </citation>
    <scope>NUCLEOTIDE SEQUENCE [LARGE SCALE GENOMIC DNA]</scope>
    <source>
        <strain evidence="2 3">KMM 8518</strain>
    </source>
</reference>
<proteinExistence type="predicted"/>
<organism evidence="2 3">
    <name type="scientific">Thalassovita aquimarina</name>
    <dbReference type="NCBI Taxonomy" id="2785917"/>
    <lineage>
        <taxon>Bacteria</taxon>
        <taxon>Pseudomonadati</taxon>
        <taxon>Pseudomonadota</taxon>
        <taxon>Alphaproteobacteria</taxon>
        <taxon>Rhodobacterales</taxon>
        <taxon>Roseobacteraceae</taxon>
        <taxon>Thalassovita</taxon>
    </lineage>
</organism>
<dbReference type="Gene3D" id="1.10.760.10">
    <property type="entry name" value="Cytochrome c-like domain"/>
    <property type="match status" value="1"/>
</dbReference>
<keyword evidence="3" id="KW-1185">Reference proteome</keyword>